<name>A0ACC2JKX8_9PEZI</name>
<reference evidence="1" key="1">
    <citation type="submission" date="2022-12" db="EMBL/GenBank/DDBJ databases">
        <title>Genome Sequence of Lasiodiplodia mahajangana.</title>
        <authorList>
            <person name="Buettner E."/>
        </authorList>
    </citation>
    <scope>NUCLEOTIDE SEQUENCE</scope>
    <source>
        <strain evidence="1">VT137</strain>
    </source>
</reference>
<dbReference type="Proteomes" id="UP001153332">
    <property type="component" value="Unassembled WGS sequence"/>
</dbReference>
<gene>
    <name evidence="1" type="ORF">O1611_g5733</name>
</gene>
<sequence>MLPSTDATTAGQRANENQFATVAVHRENEAQLIATTARHEAEAHATMRRRASRRRVFILISIAVATIIVTALAMEAAGCTYDDIKGPITTRITIFTIFLTPTYTGALT</sequence>
<evidence type="ECO:0000313" key="2">
    <source>
        <dbReference type="Proteomes" id="UP001153332"/>
    </source>
</evidence>
<comment type="caution">
    <text evidence="1">The sequence shown here is derived from an EMBL/GenBank/DDBJ whole genome shotgun (WGS) entry which is preliminary data.</text>
</comment>
<protein>
    <submittedName>
        <fullName evidence="1">Uncharacterized protein</fullName>
    </submittedName>
</protein>
<accession>A0ACC2JKX8</accession>
<evidence type="ECO:0000313" key="1">
    <source>
        <dbReference type="EMBL" id="KAJ8127903.1"/>
    </source>
</evidence>
<proteinExistence type="predicted"/>
<organism evidence="1 2">
    <name type="scientific">Lasiodiplodia mahajangana</name>
    <dbReference type="NCBI Taxonomy" id="1108764"/>
    <lineage>
        <taxon>Eukaryota</taxon>
        <taxon>Fungi</taxon>
        <taxon>Dikarya</taxon>
        <taxon>Ascomycota</taxon>
        <taxon>Pezizomycotina</taxon>
        <taxon>Dothideomycetes</taxon>
        <taxon>Dothideomycetes incertae sedis</taxon>
        <taxon>Botryosphaeriales</taxon>
        <taxon>Botryosphaeriaceae</taxon>
        <taxon>Lasiodiplodia</taxon>
    </lineage>
</organism>
<dbReference type="EMBL" id="JAPUUL010001259">
    <property type="protein sequence ID" value="KAJ8127903.1"/>
    <property type="molecule type" value="Genomic_DNA"/>
</dbReference>
<keyword evidence="2" id="KW-1185">Reference proteome</keyword>